<dbReference type="EMBL" id="FQZL01000031">
    <property type="protein sequence ID" value="SHJ69198.1"/>
    <property type="molecule type" value="Genomic_DNA"/>
</dbReference>
<sequence>MNKLEARLNKLEDKIKQPNFRKNKGLGNEVGYYVFDYPAEYELLVRERVKYLSNKYEKGIHDFHLVVFDLYDLIMDLLEQEGFIELCQEFEKTKGFPEITKAVNEMLRMEEDNQNNEVLAHIKKNTPPDSVVFLTGVGKCFPMLRSHKVLNNLHQFIDDVPVVMFFPGQYDGQSLVLFSEIKDDNYYRAFKIVD</sequence>
<dbReference type="AlphaFoldDB" id="A0A1M6LDG2"/>
<dbReference type="STRING" id="1121476.SAMN02745751_03150"/>
<evidence type="ECO:0000313" key="1">
    <source>
        <dbReference type="EMBL" id="SHJ69198.1"/>
    </source>
</evidence>
<accession>A0A1M6LDG2</accession>
<dbReference type="Pfam" id="PF08747">
    <property type="entry name" value="BrxB"/>
    <property type="match status" value="1"/>
</dbReference>
<proteinExistence type="predicted"/>
<gene>
    <name evidence="1" type="ORF">SAMN02745751_03150</name>
</gene>
<dbReference type="OrthoDB" id="1093513at2"/>
<dbReference type="Proteomes" id="UP000184052">
    <property type="component" value="Unassembled WGS sequence"/>
</dbReference>
<organism evidence="1 2">
    <name type="scientific">Dethiosulfatibacter aminovorans DSM 17477</name>
    <dbReference type="NCBI Taxonomy" id="1121476"/>
    <lineage>
        <taxon>Bacteria</taxon>
        <taxon>Bacillati</taxon>
        <taxon>Bacillota</taxon>
        <taxon>Tissierellia</taxon>
        <taxon>Dethiosulfatibacter</taxon>
    </lineage>
</organism>
<dbReference type="RefSeq" id="WP_073050526.1">
    <property type="nucleotide sequence ID" value="NZ_FQZL01000031.1"/>
</dbReference>
<name>A0A1M6LDG2_9FIRM</name>
<dbReference type="InterPro" id="IPR014858">
    <property type="entry name" value="BrxB"/>
</dbReference>
<reference evidence="1 2" key="1">
    <citation type="submission" date="2016-11" db="EMBL/GenBank/DDBJ databases">
        <authorList>
            <person name="Jaros S."/>
            <person name="Januszkiewicz K."/>
            <person name="Wedrychowicz H."/>
        </authorList>
    </citation>
    <scope>NUCLEOTIDE SEQUENCE [LARGE SCALE GENOMIC DNA]</scope>
    <source>
        <strain evidence="1 2">DSM 17477</strain>
    </source>
</reference>
<protein>
    <recommendedName>
        <fullName evidence="3">DUF1788 domain-containing protein</fullName>
    </recommendedName>
</protein>
<evidence type="ECO:0008006" key="3">
    <source>
        <dbReference type="Google" id="ProtNLM"/>
    </source>
</evidence>
<keyword evidence="2" id="KW-1185">Reference proteome</keyword>
<evidence type="ECO:0000313" key="2">
    <source>
        <dbReference type="Proteomes" id="UP000184052"/>
    </source>
</evidence>